<dbReference type="EMBL" id="JAJHPV010000013">
    <property type="protein sequence ID" value="MCC6071426.1"/>
    <property type="molecule type" value="Genomic_DNA"/>
</dbReference>
<organism evidence="2 3">
    <name type="scientific">Massilia agrisoli</name>
    <dbReference type="NCBI Taxonomy" id="2892444"/>
    <lineage>
        <taxon>Bacteria</taxon>
        <taxon>Pseudomonadati</taxon>
        <taxon>Pseudomonadota</taxon>
        <taxon>Betaproteobacteria</taxon>
        <taxon>Burkholderiales</taxon>
        <taxon>Oxalobacteraceae</taxon>
        <taxon>Telluria group</taxon>
        <taxon>Massilia</taxon>
    </lineage>
</organism>
<name>A0ABS8IU68_9BURK</name>
<evidence type="ECO:0000313" key="3">
    <source>
        <dbReference type="Proteomes" id="UP001198701"/>
    </source>
</evidence>
<evidence type="ECO:0000313" key="2">
    <source>
        <dbReference type="EMBL" id="MCC6071426.1"/>
    </source>
</evidence>
<feature type="transmembrane region" description="Helical" evidence="1">
    <location>
        <begin position="14"/>
        <end position="34"/>
    </location>
</feature>
<keyword evidence="1" id="KW-0812">Transmembrane</keyword>
<feature type="transmembrane region" description="Helical" evidence="1">
    <location>
        <begin position="76"/>
        <end position="96"/>
    </location>
</feature>
<reference evidence="2 3" key="1">
    <citation type="submission" date="2021-11" db="EMBL/GenBank/DDBJ databases">
        <authorList>
            <person name="Huq M.A."/>
        </authorList>
    </citation>
    <scope>NUCLEOTIDE SEQUENCE [LARGE SCALE GENOMIC DNA]</scope>
    <source>
        <strain evidence="2 3">MAHUQ-52</strain>
    </source>
</reference>
<evidence type="ECO:0000256" key="1">
    <source>
        <dbReference type="SAM" id="Phobius"/>
    </source>
</evidence>
<keyword evidence="3" id="KW-1185">Reference proteome</keyword>
<dbReference type="RefSeq" id="WP_229432338.1">
    <property type="nucleotide sequence ID" value="NZ_JAJHPV010000013.1"/>
</dbReference>
<proteinExistence type="predicted"/>
<sequence length="297" mass="31975">MAASIDFEPVTGPYAWLGWILIAAALAIPLLAVLSGKMDPASAGDYTARGIGSLLGLAFIGWLITRKRGPKARANARIAIGFVLISVVMSNVAGAAHEREEMKAFVSYALKMQAQHTLQVAELNAKFEKLPLDQVLATEHITSPSGIMASQRIVAQLRALVAERDVQLSKYLSDVQDYIAHLKSESGKRGALESFNETVVTTKAMYANLAQVQLASADAMDAILKWCAIQGKTIEHKDGQLLFTSTAQQAQLQALVTKLSEAEAAEAAVIKDVQAWQVGALKKLEENKAAANRYLSN</sequence>
<dbReference type="Proteomes" id="UP001198701">
    <property type="component" value="Unassembled WGS sequence"/>
</dbReference>
<comment type="caution">
    <text evidence="2">The sequence shown here is derived from an EMBL/GenBank/DDBJ whole genome shotgun (WGS) entry which is preliminary data.</text>
</comment>
<protein>
    <submittedName>
        <fullName evidence="2">Uncharacterized protein</fullName>
    </submittedName>
</protein>
<accession>A0ABS8IU68</accession>
<feature type="transmembrane region" description="Helical" evidence="1">
    <location>
        <begin position="46"/>
        <end position="64"/>
    </location>
</feature>
<gene>
    <name evidence="2" type="ORF">LMJ30_10700</name>
</gene>
<keyword evidence="1" id="KW-0472">Membrane</keyword>
<keyword evidence="1" id="KW-1133">Transmembrane helix</keyword>